<dbReference type="Pfam" id="PF07883">
    <property type="entry name" value="Cupin_2"/>
    <property type="match status" value="1"/>
</dbReference>
<feature type="domain" description="Cupin type-2" evidence="1">
    <location>
        <begin position="42"/>
        <end position="109"/>
    </location>
</feature>
<proteinExistence type="predicted"/>
<organism evidence="2 3">
    <name type="scientific">Luteolibacter soli</name>
    <dbReference type="NCBI Taxonomy" id="3135280"/>
    <lineage>
        <taxon>Bacteria</taxon>
        <taxon>Pseudomonadati</taxon>
        <taxon>Verrucomicrobiota</taxon>
        <taxon>Verrucomicrobiia</taxon>
        <taxon>Verrucomicrobiales</taxon>
        <taxon>Verrucomicrobiaceae</taxon>
        <taxon>Luteolibacter</taxon>
    </lineage>
</organism>
<evidence type="ECO:0000313" key="2">
    <source>
        <dbReference type="EMBL" id="MEK7951977.1"/>
    </source>
</evidence>
<keyword evidence="3" id="KW-1185">Reference proteome</keyword>
<evidence type="ECO:0000313" key="3">
    <source>
        <dbReference type="Proteomes" id="UP001371305"/>
    </source>
</evidence>
<dbReference type="Proteomes" id="UP001371305">
    <property type="component" value="Unassembled WGS sequence"/>
</dbReference>
<protein>
    <submittedName>
        <fullName evidence="2">Cupin domain-containing protein</fullName>
    </submittedName>
</protein>
<dbReference type="PANTHER" id="PTHR43346">
    <property type="entry name" value="LIGAND BINDING DOMAIN PROTEIN, PUTATIVE (AFU_ORTHOLOGUE AFUA_6G14370)-RELATED"/>
    <property type="match status" value="1"/>
</dbReference>
<dbReference type="EMBL" id="JBBUKT010000006">
    <property type="protein sequence ID" value="MEK7951977.1"/>
    <property type="molecule type" value="Genomic_DNA"/>
</dbReference>
<comment type="caution">
    <text evidence="2">The sequence shown here is derived from an EMBL/GenBank/DDBJ whole genome shotgun (WGS) entry which is preliminary data.</text>
</comment>
<reference evidence="2 3" key="1">
    <citation type="submission" date="2024-04" db="EMBL/GenBank/DDBJ databases">
        <title>Luteolibacter sp. isolated from soil.</title>
        <authorList>
            <person name="An J."/>
        </authorList>
    </citation>
    <scope>NUCLEOTIDE SEQUENCE [LARGE SCALE GENOMIC DNA]</scope>
    <source>
        <strain evidence="2 3">Y139</strain>
    </source>
</reference>
<accession>A0ABU9AYA9</accession>
<evidence type="ECO:0000259" key="1">
    <source>
        <dbReference type="Pfam" id="PF07883"/>
    </source>
</evidence>
<dbReference type="PANTHER" id="PTHR43346:SF1">
    <property type="entry name" value="QUERCETIN 2,3-DIOXYGENASE-RELATED"/>
    <property type="match status" value="1"/>
</dbReference>
<dbReference type="RefSeq" id="WP_341405736.1">
    <property type="nucleotide sequence ID" value="NZ_JBBUKT010000006.1"/>
</dbReference>
<name>A0ABU9AYA9_9BACT</name>
<sequence>MASSLQVLHVREGEGADKARLGPYEIETLIPVADEGAATAYRVRIEPNQRTATSYHKLAEELYLVLAGSGVAVLDGVEYTLRAGDFLRLPPGTTHAFITGDEVLVMLDVHTPGSRPDRDVYFVGETPQGFSVPSLVT</sequence>
<dbReference type="Gene3D" id="2.60.120.10">
    <property type="entry name" value="Jelly Rolls"/>
    <property type="match status" value="1"/>
</dbReference>
<dbReference type="InterPro" id="IPR014710">
    <property type="entry name" value="RmlC-like_jellyroll"/>
</dbReference>
<gene>
    <name evidence="2" type="ORF">WKV53_15790</name>
</gene>
<dbReference type="InterPro" id="IPR011051">
    <property type="entry name" value="RmlC_Cupin_sf"/>
</dbReference>
<dbReference type="InterPro" id="IPR013096">
    <property type="entry name" value="Cupin_2"/>
</dbReference>
<dbReference type="InterPro" id="IPR052538">
    <property type="entry name" value="Flavonoid_dioxygenase-like"/>
</dbReference>
<dbReference type="SUPFAM" id="SSF51182">
    <property type="entry name" value="RmlC-like cupins"/>
    <property type="match status" value="1"/>
</dbReference>